<sequence>MNDKNQKKTKDKQFEGRDEYFMDIDRYINEGMAGGSVFERDRYTNIEEARELEKEEPPSQNN</sequence>
<evidence type="ECO:0000313" key="2">
    <source>
        <dbReference type="Proteomes" id="UP000789833"/>
    </source>
</evidence>
<evidence type="ECO:0000313" key="1">
    <source>
        <dbReference type="EMBL" id="CAG9622571.1"/>
    </source>
</evidence>
<dbReference type="RefSeq" id="WP_230503258.1">
    <property type="nucleotide sequence ID" value="NZ_CAKJTJ010000023.1"/>
</dbReference>
<evidence type="ECO:0008006" key="3">
    <source>
        <dbReference type="Google" id="ProtNLM"/>
    </source>
</evidence>
<organism evidence="1 2">
    <name type="scientific">Sutcliffiella rhizosphaerae</name>
    <dbReference type="NCBI Taxonomy" id="2880967"/>
    <lineage>
        <taxon>Bacteria</taxon>
        <taxon>Bacillati</taxon>
        <taxon>Bacillota</taxon>
        <taxon>Bacilli</taxon>
        <taxon>Bacillales</taxon>
        <taxon>Bacillaceae</taxon>
        <taxon>Sutcliffiella</taxon>
    </lineage>
</organism>
<name>A0ABM8YRN3_9BACI</name>
<comment type="caution">
    <text evidence="1">The sequence shown here is derived from an EMBL/GenBank/DDBJ whole genome shotgun (WGS) entry which is preliminary data.</text>
</comment>
<keyword evidence="2" id="KW-1185">Reference proteome</keyword>
<accession>A0ABM8YRN3</accession>
<reference evidence="1 2" key="1">
    <citation type="submission" date="2021-10" db="EMBL/GenBank/DDBJ databases">
        <authorList>
            <person name="Criscuolo A."/>
        </authorList>
    </citation>
    <scope>NUCLEOTIDE SEQUENCE [LARGE SCALE GENOMIC DNA]</scope>
    <source>
        <strain evidence="2">CIP 111883</strain>
    </source>
</reference>
<protein>
    <recommendedName>
        <fullName evidence="3">YfhD family protein</fullName>
    </recommendedName>
</protein>
<dbReference type="EMBL" id="CAKJTJ010000023">
    <property type="protein sequence ID" value="CAG9622571.1"/>
    <property type="molecule type" value="Genomic_DNA"/>
</dbReference>
<gene>
    <name evidence="1" type="ORF">BACCIP111883_03362</name>
</gene>
<dbReference type="Proteomes" id="UP000789833">
    <property type="component" value="Unassembled WGS sequence"/>
</dbReference>
<proteinExistence type="predicted"/>